<dbReference type="HOGENOM" id="CLU_1862704_0_0_4"/>
<protein>
    <submittedName>
        <fullName evidence="1">Response regulator receiver domain protein (CheY-like)</fullName>
    </submittedName>
</protein>
<keyword evidence="2" id="KW-1185">Reference proteome</keyword>
<gene>
    <name evidence="1" type="ordered locus">Lcho_1861</name>
</gene>
<evidence type="ECO:0000313" key="2">
    <source>
        <dbReference type="Proteomes" id="UP000001693"/>
    </source>
</evidence>
<dbReference type="KEGG" id="lch:Lcho_1861"/>
<dbReference type="RefSeq" id="WP_012346889.1">
    <property type="nucleotide sequence ID" value="NC_010524.1"/>
</dbReference>
<dbReference type="OrthoDB" id="8536886at2"/>
<dbReference type="Pfam" id="PF11162">
    <property type="entry name" value="DUF2946"/>
    <property type="match status" value="1"/>
</dbReference>
<name>B1Y001_LEPCP</name>
<dbReference type="Proteomes" id="UP000001693">
    <property type="component" value="Chromosome"/>
</dbReference>
<accession>B1Y001</accession>
<sequence length="137" mass="13553" precursor="true">MYFRPSRQRLVSWIGIWLILLNVLAPTLAHASRGAGGGVPPGMAEWCVAPGMGATAPAASAAVDAESAPAERSAAGMLCPFCAGAPAALALASNALRFAPAPAPAAVPSQVLVLPHAADGVPRTGQPRAPPAGSATV</sequence>
<dbReference type="STRING" id="395495.Lcho_1861"/>
<reference evidence="1 2" key="1">
    <citation type="submission" date="2008-03" db="EMBL/GenBank/DDBJ databases">
        <title>Complete sequence of Leptothrix cholodnii SP-6.</title>
        <authorList>
            <consortium name="US DOE Joint Genome Institute"/>
            <person name="Copeland A."/>
            <person name="Lucas S."/>
            <person name="Lapidus A."/>
            <person name="Glavina del Rio T."/>
            <person name="Dalin E."/>
            <person name="Tice H."/>
            <person name="Bruce D."/>
            <person name="Goodwin L."/>
            <person name="Pitluck S."/>
            <person name="Chertkov O."/>
            <person name="Brettin T."/>
            <person name="Detter J.C."/>
            <person name="Han C."/>
            <person name="Kuske C.R."/>
            <person name="Schmutz J."/>
            <person name="Larimer F."/>
            <person name="Land M."/>
            <person name="Hauser L."/>
            <person name="Kyrpides N."/>
            <person name="Lykidis A."/>
            <person name="Emerson D."/>
            <person name="Richardson P."/>
        </authorList>
    </citation>
    <scope>NUCLEOTIDE SEQUENCE [LARGE SCALE GENOMIC DNA]</scope>
    <source>
        <strain evidence="2">ATCC 51168 / LMG 8142 / SP-6</strain>
    </source>
</reference>
<organism evidence="1 2">
    <name type="scientific">Leptothrix cholodnii (strain ATCC 51168 / LMG 8142 / SP-6)</name>
    <name type="common">Leptothrix discophora (strain SP-6)</name>
    <dbReference type="NCBI Taxonomy" id="395495"/>
    <lineage>
        <taxon>Bacteria</taxon>
        <taxon>Pseudomonadati</taxon>
        <taxon>Pseudomonadota</taxon>
        <taxon>Betaproteobacteria</taxon>
        <taxon>Burkholderiales</taxon>
        <taxon>Sphaerotilaceae</taxon>
        <taxon>Leptothrix</taxon>
    </lineage>
</organism>
<dbReference type="AlphaFoldDB" id="B1Y001"/>
<dbReference type="EMBL" id="CP001013">
    <property type="protein sequence ID" value="ACB34128.1"/>
    <property type="molecule type" value="Genomic_DNA"/>
</dbReference>
<evidence type="ECO:0000313" key="1">
    <source>
        <dbReference type="EMBL" id="ACB34128.1"/>
    </source>
</evidence>
<proteinExistence type="predicted"/>
<dbReference type="InterPro" id="IPR021333">
    <property type="entry name" value="DUF2946"/>
</dbReference>